<evidence type="ECO:0000256" key="2">
    <source>
        <dbReference type="ARBA" id="ARBA00007663"/>
    </source>
</evidence>
<comment type="catalytic activity">
    <reaction evidence="12 13">
        <text>L-threonine + hydrogencarbonate + ATP = L-threonylcarbamoyladenylate + diphosphate + H2O</text>
        <dbReference type="Rhea" id="RHEA:36407"/>
        <dbReference type="ChEBI" id="CHEBI:15377"/>
        <dbReference type="ChEBI" id="CHEBI:17544"/>
        <dbReference type="ChEBI" id="CHEBI:30616"/>
        <dbReference type="ChEBI" id="CHEBI:33019"/>
        <dbReference type="ChEBI" id="CHEBI:57926"/>
        <dbReference type="ChEBI" id="CHEBI:73682"/>
        <dbReference type="EC" id="2.7.7.87"/>
    </reaction>
</comment>
<dbReference type="EMBL" id="AP019368">
    <property type="protein sequence ID" value="BBH51588.1"/>
    <property type="molecule type" value="Genomic_DNA"/>
</dbReference>
<dbReference type="GO" id="GO:0005524">
    <property type="term" value="F:ATP binding"/>
    <property type="evidence" value="ECO:0007669"/>
    <property type="project" value="UniProtKB-UniRule"/>
</dbReference>
<feature type="binding site" evidence="14">
    <location>
        <position position="151"/>
    </location>
    <ligand>
        <name>ATP</name>
        <dbReference type="ChEBI" id="CHEBI:30616"/>
    </ligand>
</feature>
<feature type="binding site" evidence="14">
    <location>
        <position position="129"/>
    </location>
    <ligand>
        <name>L-threonine</name>
        <dbReference type="ChEBI" id="CHEBI:57926"/>
    </ligand>
</feature>
<dbReference type="Gene3D" id="3.40.50.11030">
    <property type="entry name" value="Threonylcarbamoyl-AMP synthase, C-terminal domain"/>
    <property type="match status" value="1"/>
</dbReference>
<feature type="binding site" evidence="14">
    <location>
        <position position="191"/>
    </location>
    <ligand>
        <name>L-threonine</name>
        <dbReference type="ChEBI" id="CHEBI:57926"/>
    </ligand>
</feature>
<feature type="binding site" evidence="14">
    <location>
        <position position="72"/>
    </location>
    <ligand>
        <name>L-threonine</name>
        <dbReference type="ChEBI" id="CHEBI:57926"/>
    </ligand>
</feature>
<evidence type="ECO:0000256" key="13">
    <source>
        <dbReference type="PIRNR" id="PIRNR004930"/>
    </source>
</evidence>
<dbReference type="OrthoDB" id="5288939at2"/>
<keyword evidence="6 13" id="KW-0808">Transferase</keyword>
<accession>A0A4P2VH70</accession>
<comment type="similarity">
    <text evidence="2 13">Belongs to the SUA5 family.</text>
</comment>
<reference evidence="16 17" key="1">
    <citation type="submission" date="2018-12" db="EMBL/GenBank/DDBJ databases">
        <title>Rubrispira sanarue gen. nov., sp., nov., a member of the order Silvanigrellales, isolated from a brackish lake in Hamamatsu Japan.</title>
        <authorList>
            <person name="Maejima Y."/>
            <person name="Iino T."/>
            <person name="Muraguchi Y."/>
            <person name="Fukuda K."/>
            <person name="Nojiri H."/>
            <person name="Ohkuma M."/>
            <person name="Moriuchi R."/>
            <person name="Dohra H."/>
            <person name="Kimbara K."/>
            <person name="Shintani M."/>
        </authorList>
    </citation>
    <scope>NUCLEOTIDE SEQUENCE [LARGE SCALE GENOMIC DNA]</scope>
    <source>
        <strain evidence="16 17">RF1110005</strain>
    </source>
</reference>
<evidence type="ECO:0000313" key="16">
    <source>
        <dbReference type="EMBL" id="BBH51588.1"/>
    </source>
</evidence>
<evidence type="ECO:0000256" key="14">
    <source>
        <dbReference type="PIRSR" id="PIRSR004930-1"/>
    </source>
</evidence>
<dbReference type="GO" id="GO:0003725">
    <property type="term" value="F:double-stranded RNA binding"/>
    <property type="evidence" value="ECO:0007669"/>
    <property type="project" value="UniProtKB-UniRule"/>
</dbReference>
<evidence type="ECO:0000256" key="9">
    <source>
        <dbReference type="ARBA" id="ARBA00022741"/>
    </source>
</evidence>
<dbReference type="GO" id="GO:0005737">
    <property type="term" value="C:cytoplasm"/>
    <property type="evidence" value="ECO:0007669"/>
    <property type="project" value="UniProtKB-SubCell"/>
</dbReference>
<dbReference type="GO" id="GO:0061710">
    <property type="term" value="F:L-threonylcarbamoyladenylate synthase"/>
    <property type="evidence" value="ECO:0007669"/>
    <property type="project" value="UniProtKB-EC"/>
</dbReference>
<feature type="binding site" evidence="14">
    <location>
        <position position="63"/>
    </location>
    <ligand>
        <name>ATP</name>
        <dbReference type="ChEBI" id="CHEBI:30616"/>
    </ligand>
</feature>
<evidence type="ECO:0000256" key="5">
    <source>
        <dbReference type="ARBA" id="ARBA00022490"/>
    </source>
</evidence>
<dbReference type="InterPro" id="IPR017945">
    <property type="entry name" value="DHBP_synth_RibB-like_a/b_dom"/>
</dbReference>
<evidence type="ECO:0000256" key="3">
    <source>
        <dbReference type="ARBA" id="ARBA00012584"/>
    </source>
</evidence>
<evidence type="ECO:0000256" key="7">
    <source>
        <dbReference type="ARBA" id="ARBA00022694"/>
    </source>
</evidence>
<dbReference type="InterPro" id="IPR006070">
    <property type="entry name" value="Sua5-like_dom"/>
</dbReference>
<name>A0A4P2VH70_FLUSA</name>
<dbReference type="NCBIfam" id="TIGR00057">
    <property type="entry name" value="L-threonylcarbamoyladenylate synthase"/>
    <property type="match status" value="1"/>
</dbReference>
<evidence type="ECO:0000256" key="8">
    <source>
        <dbReference type="ARBA" id="ARBA00022695"/>
    </source>
</evidence>
<dbReference type="FunFam" id="3.90.870.10:FF:000009">
    <property type="entry name" value="Threonylcarbamoyl-AMP synthase, putative"/>
    <property type="match status" value="1"/>
</dbReference>
<keyword evidence="9 13" id="KW-0547">Nucleotide-binding</keyword>
<feature type="binding site" evidence="14">
    <location>
        <position position="206"/>
    </location>
    <ligand>
        <name>ATP</name>
        <dbReference type="ChEBI" id="CHEBI:30616"/>
    </ligand>
</feature>
<dbReference type="Gene3D" id="3.90.870.10">
    <property type="entry name" value="DHBP synthase"/>
    <property type="match status" value="1"/>
</dbReference>
<evidence type="ECO:0000256" key="10">
    <source>
        <dbReference type="ARBA" id="ARBA00022840"/>
    </source>
</evidence>
<keyword evidence="17" id="KW-1185">Reference proteome</keyword>
<evidence type="ECO:0000256" key="1">
    <source>
        <dbReference type="ARBA" id="ARBA00004496"/>
    </source>
</evidence>
<evidence type="ECO:0000259" key="15">
    <source>
        <dbReference type="PROSITE" id="PS51163"/>
    </source>
</evidence>
<protein>
    <recommendedName>
        <fullName evidence="4 13">Threonylcarbamoyl-AMP synthase</fullName>
        <shortName evidence="13">TC-AMP synthase</shortName>
        <ecNumber evidence="3 13">2.7.7.87</ecNumber>
    </recommendedName>
    <alternativeName>
        <fullName evidence="11 13">L-threonylcarbamoyladenylate synthase</fullName>
    </alternativeName>
</protein>
<evidence type="ECO:0000256" key="6">
    <source>
        <dbReference type="ARBA" id="ARBA00022679"/>
    </source>
</evidence>
<dbReference type="KEGG" id="sbf:JCM31447_00020"/>
<dbReference type="Proteomes" id="UP000291236">
    <property type="component" value="Chromosome"/>
</dbReference>
<evidence type="ECO:0000256" key="12">
    <source>
        <dbReference type="ARBA" id="ARBA00048366"/>
    </source>
</evidence>
<proteinExistence type="inferred from homology"/>
<dbReference type="PANTHER" id="PTHR17490:SF16">
    <property type="entry name" value="THREONYLCARBAMOYL-AMP SYNTHASE"/>
    <property type="match status" value="1"/>
</dbReference>
<evidence type="ECO:0000256" key="4">
    <source>
        <dbReference type="ARBA" id="ARBA00015492"/>
    </source>
</evidence>
<feature type="binding site" evidence="14">
    <location>
        <position position="159"/>
    </location>
    <ligand>
        <name>ATP</name>
        <dbReference type="ChEBI" id="CHEBI:30616"/>
    </ligand>
</feature>
<dbReference type="RefSeq" id="WP_130605286.1">
    <property type="nucleotide sequence ID" value="NZ_AP019368.1"/>
</dbReference>
<dbReference type="PANTHER" id="PTHR17490">
    <property type="entry name" value="SUA5"/>
    <property type="match status" value="1"/>
</dbReference>
<sequence>MKQKSSEIHVAKVLPFSEESLTFCAKALKSDSLVAFPTETVYGLGANALSEKAAEKIFSAKGRPKSDPLIVHISFMRQAESLTNMSEFQRQCFDVLGTKFWPGPLTIIVKASNIVPKIITANGDSIALRIPANKVAQELLKQANIPVAAPSANRFGHVSPTTAKHVYDDLSDFDDLYILDHSENCSIGIESTVIKIFEKNKIALLRPGAISSLQIKSELNKEKINFKFEILQRVVKIQDIEKSANISMESPGQLLTHYAPTIEAFIVTNQSKSENFGQTFSKEFLNSSVIIDFNQKNASLMKSSLKYIDLSSRGDFDEASQNLFSYLRNAEKIEGAKYILLPDLIEQNNEKSFGVFDRIYRAASGKYINII</sequence>
<feature type="binding site" evidence="14">
    <location>
        <position position="149"/>
    </location>
    <ligand>
        <name>L-threonine</name>
        <dbReference type="ChEBI" id="CHEBI:57926"/>
    </ligand>
</feature>
<keyword evidence="7 13" id="KW-0819">tRNA processing</keyword>
<dbReference type="InterPro" id="IPR038385">
    <property type="entry name" value="Sua5/YwlC_C"/>
</dbReference>
<feature type="binding site" evidence="14">
    <location>
        <position position="40"/>
    </location>
    <ligand>
        <name>L-threonine</name>
        <dbReference type="ChEBI" id="CHEBI:57926"/>
    </ligand>
</feature>
<dbReference type="GO" id="GO:0008033">
    <property type="term" value="P:tRNA processing"/>
    <property type="evidence" value="ECO:0007669"/>
    <property type="project" value="UniProtKB-KW"/>
</dbReference>
<feature type="domain" description="YrdC-like" evidence="15">
    <location>
        <begin position="18"/>
        <end position="210"/>
    </location>
</feature>
<organism evidence="16 17">
    <name type="scientific">Fluviispira sanaruensis</name>
    <dbReference type="NCBI Taxonomy" id="2493639"/>
    <lineage>
        <taxon>Bacteria</taxon>
        <taxon>Pseudomonadati</taxon>
        <taxon>Bdellovibrionota</taxon>
        <taxon>Oligoflexia</taxon>
        <taxon>Silvanigrellales</taxon>
        <taxon>Silvanigrellaceae</taxon>
        <taxon>Fluviispira</taxon>
    </lineage>
</organism>
<comment type="subcellular location">
    <subcellularLocation>
        <location evidence="1 13">Cytoplasm</location>
    </subcellularLocation>
</comment>
<gene>
    <name evidence="16" type="ORF">JCM31447_00020</name>
</gene>
<evidence type="ECO:0000313" key="17">
    <source>
        <dbReference type="Proteomes" id="UP000291236"/>
    </source>
</evidence>
<dbReference type="Pfam" id="PF01300">
    <property type="entry name" value="Sua5_yciO_yrdC"/>
    <property type="match status" value="1"/>
</dbReference>
<dbReference type="InterPro" id="IPR010923">
    <property type="entry name" value="T(6)A37_SUA5"/>
</dbReference>
<dbReference type="InterPro" id="IPR050156">
    <property type="entry name" value="TC-AMP_synthase_SUA5"/>
</dbReference>
<comment type="function">
    <text evidence="13">Required for the formation of a threonylcarbamoyl group on adenosine at position 37 (t(6)A37) in tRNAs that read codons beginning with adenine.</text>
</comment>
<feature type="binding site" evidence="14">
    <location>
        <position position="258"/>
    </location>
    <ligand>
        <name>ATP</name>
        <dbReference type="ChEBI" id="CHEBI:30616"/>
    </ligand>
</feature>
<dbReference type="GO" id="GO:0006450">
    <property type="term" value="P:regulation of translational fidelity"/>
    <property type="evidence" value="ECO:0007669"/>
    <property type="project" value="TreeGrafter"/>
</dbReference>
<evidence type="ECO:0000256" key="11">
    <source>
        <dbReference type="ARBA" id="ARBA00029774"/>
    </source>
</evidence>
<dbReference type="InterPro" id="IPR005145">
    <property type="entry name" value="Sua5_C"/>
</dbReference>
<dbReference type="AlphaFoldDB" id="A0A4P2VH70"/>
<dbReference type="GO" id="GO:0000049">
    <property type="term" value="F:tRNA binding"/>
    <property type="evidence" value="ECO:0007669"/>
    <property type="project" value="TreeGrafter"/>
</dbReference>
<keyword evidence="8 13" id="KW-0548">Nucleotidyltransferase</keyword>
<keyword evidence="5 13" id="KW-0963">Cytoplasm</keyword>
<dbReference type="PROSITE" id="PS51163">
    <property type="entry name" value="YRDC"/>
    <property type="match status" value="1"/>
</dbReference>
<dbReference type="SUPFAM" id="SSF55821">
    <property type="entry name" value="YrdC/RibB"/>
    <property type="match status" value="1"/>
</dbReference>
<dbReference type="PIRSF" id="PIRSF004930">
    <property type="entry name" value="Tln_factor_SUA5"/>
    <property type="match status" value="1"/>
</dbReference>
<dbReference type="EC" id="2.7.7.87" evidence="3 13"/>
<dbReference type="Pfam" id="PF03481">
    <property type="entry name" value="Sua5_C"/>
    <property type="match status" value="1"/>
</dbReference>
<keyword evidence="10 13" id="KW-0067">ATP-binding</keyword>